<protein>
    <recommendedName>
        <fullName evidence="3">histidine kinase</fullName>
        <ecNumber evidence="3">2.7.13.3</ecNumber>
    </recommendedName>
</protein>
<keyword evidence="7 13" id="KW-0418">Kinase</keyword>
<evidence type="ECO:0000256" key="10">
    <source>
        <dbReference type="ARBA" id="ARBA00023136"/>
    </source>
</evidence>
<evidence type="ECO:0000313" key="14">
    <source>
        <dbReference type="Proteomes" id="UP001229251"/>
    </source>
</evidence>
<dbReference type="PANTHER" id="PTHR45453:SF2">
    <property type="entry name" value="HISTIDINE KINASE"/>
    <property type="match status" value="1"/>
</dbReference>
<evidence type="ECO:0000256" key="6">
    <source>
        <dbReference type="ARBA" id="ARBA00022692"/>
    </source>
</evidence>
<evidence type="ECO:0000256" key="8">
    <source>
        <dbReference type="ARBA" id="ARBA00022989"/>
    </source>
</evidence>
<evidence type="ECO:0000259" key="12">
    <source>
        <dbReference type="PROSITE" id="PS50109"/>
    </source>
</evidence>
<evidence type="ECO:0000256" key="11">
    <source>
        <dbReference type="SAM" id="Phobius"/>
    </source>
</evidence>
<evidence type="ECO:0000256" key="2">
    <source>
        <dbReference type="ARBA" id="ARBA00004651"/>
    </source>
</evidence>
<dbReference type="Gene3D" id="3.30.565.10">
    <property type="entry name" value="Histidine kinase-like ATPase, C-terminal domain"/>
    <property type="match status" value="1"/>
</dbReference>
<proteinExistence type="predicted"/>
<evidence type="ECO:0000313" key="13">
    <source>
        <dbReference type="EMBL" id="MDK7187011.1"/>
    </source>
</evidence>
<dbReference type="PANTHER" id="PTHR45453">
    <property type="entry name" value="PHOSPHATE REGULON SENSOR PROTEIN PHOR"/>
    <property type="match status" value="1"/>
</dbReference>
<comment type="caution">
    <text evidence="13">The sequence shown here is derived from an EMBL/GenBank/DDBJ whole genome shotgun (WGS) entry which is preliminary data.</text>
</comment>
<name>A0AAJ1V332_9LACT</name>
<accession>A0AAJ1V332</accession>
<dbReference type="SMART" id="SM00387">
    <property type="entry name" value="HATPase_c"/>
    <property type="match status" value="1"/>
</dbReference>
<dbReference type="GO" id="GO:0004721">
    <property type="term" value="F:phosphoprotein phosphatase activity"/>
    <property type="evidence" value="ECO:0007669"/>
    <property type="project" value="TreeGrafter"/>
</dbReference>
<dbReference type="InterPro" id="IPR050351">
    <property type="entry name" value="BphY/WalK/GraS-like"/>
</dbReference>
<evidence type="ECO:0000256" key="9">
    <source>
        <dbReference type="ARBA" id="ARBA00023012"/>
    </source>
</evidence>
<feature type="transmembrane region" description="Helical" evidence="11">
    <location>
        <begin position="35"/>
        <end position="57"/>
    </location>
</feature>
<keyword evidence="6 11" id="KW-0812">Transmembrane</keyword>
<organism evidence="13 14">
    <name type="scientific">Facklamia hominis</name>
    <dbReference type="NCBI Taxonomy" id="178214"/>
    <lineage>
        <taxon>Bacteria</taxon>
        <taxon>Bacillati</taxon>
        <taxon>Bacillota</taxon>
        <taxon>Bacilli</taxon>
        <taxon>Lactobacillales</taxon>
        <taxon>Aerococcaceae</taxon>
        <taxon>Facklamia</taxon>
    </lineage>
</organism>
<comment type="subcellular location">
    <subcellularLocation>
        <location evidence="2">Cell membrane</location>
        <topology evidence="2">Multi-pass membrane protein</topology>
    </subcellularLocation>
</comment>
<evidence type="ECO:0000256" key="4">
    <source>
        <dbReference type="ARBA" id="ARBA00022475"/>
    </source>
</evidence>
<feature type="domain" description="Histidine kinase" evidence="12">
    <location>
        <begin position="95"/>
        <end position="297"/>
    </location>
</feature>
<evidence type="ECO:0000256" key="3">
    <source>
        <dbReference type="ARBA" id="ARBA00012438"/>
    </source>
</evidence>
<keyword evidence="5 13" id="KW-0808">Transferase</keyword>
<evidence type="ECO:0000256" key="1">
    <source>
        <dbReference type="ARBA" id="ARBA00000085"/>
    </source>
</evidence>
<evidence type="ECO:0000256" key="7">
    <source>
        <dbReference type="ARBA" id="ARBA00022777"/>
    </source>
</evidence>
<dbReference type="SUPFAM" id="SSF55874">
    <property type="entry name" value="ATPase domain of HSP90 chaperone/DNA topoisomerase II/histidine kinase"/>
    <property type="match status" value="1"/>
</dbReference>
<comment type="catalytic activity">
    <reaction evidence="1">
        <text>ATP + protein L-histidine = ADP + protein N-phospho-L-histidine.</text>
        <dbReference type="EC" id="2.7.13.3"/>
    </reaction>
</comment>
<dbReference type="RefSeq" id="WP_285065526.1">
    <property type="nucleotide sequence ID" value="NZ_JASOOE010000005.1"/>
</dbReference>
<keyword evidence="10 11" id="KW-0472">Membrane</keyword>
<dbReference type="Proteomes" id="UP001229251">
    <property type="component" value="Unassembled WGS sequence"/>
</dbReference>
<dbReference type="InterPro" id="IPR003594">
    <property type="entry name" value="HATPase_dom"/>
</dbReference>
<dbReference type="Pfam" id="PF02518">
    <property type="entry name" value="HATPase_c"/>
    <property type="match status" value="1"/>
</dbReference>
<dbReference type="PROSITE" id="PS50109">
    <property type="entry name" value="HIS_KIN"/>
    <property type="match status" value="1"/>
</dbReference>
<reference evidence="13" key="1">
    <citation type="submission" date="2023-05" db="EMBL/GenBank/DDBJ databases">
        <title>Cataloging the Phylogenetic Diversity of Human Bladder Bacteria.</title>
        <authorList>
            <person name="Du J."/>
        </authorList>
    </citation>
    <scope>NUCLEOTIDE SEQUENCE</scope>
    <source>
        <strain evidence="13">UMB1231</strain>
    </source>
</reference>
<dbReference type="AlphaFoldDB" id="A0AAJ1V332"/>
<gene>
    <name evidence="13" type="ORF">QP433_03365</name>
</gene>
<sequence>MKAFFKTCLAELCLMVITLLVVGFIFYLSPLEPAYGRLCLIWLLFIDGCYLIIRFWLFNHQVQLKAQLDKRGQELYDLKSQMLRQQKDLDDYFIHWIHQIKTPIAAIRLMLDSQVELSKNDLEQQMLAIDNYTRTALAYLKIQNPATDLMIQPIVLDDLIAPLLQRYRWSFIYNHTRLEYHPIKDQVITDGNWTQLMIEQILNNALKYGKGTLITIRYNSQDQVLLISDQGLGIPDSDLKKIFDKGYSGFNGQLHCESSGLGLYLVDQISQRLHQKVTVRSEPGQGTCFTITFNNQLTKL</sequence>
<dbReference type="InterPro" id="IPR005467">
    <property type="entry name" value="His_kinase_dom"/>
</dbReference>
<dbReference type="EMBL" id="JASOOE010000005">
    <property type="protein sequence ID" value="MDK7187011.1"/>
    <property type="molecule type" value="Genomic_DNA"/>
</dbReference>
<dbReference type="GO" id="GO:0005886">
    <property type="term" value="C:plasma membrane"/>
    <property type="evidence" value="ECO:0007669"/>
    <property type="project" value="UniProtKB-SubCell"/>
</dbReference>
<dbReference type="GO" id="GO:0000155">
    <property type="term" value="F:phosphorelay sensor kinase activity"/>
    <property type="evidence" value="ECO:0007669"/>
    <property type="project" value="TreeGrafter"/>
</dbReference>
<dbReference type="EC" id="2.7.13.3" evidence="3"/>
<evidence type="ECO:0000256" key="5">
    <source>
        <dbReference type="ARBA" id="ARBA00022679"/>
    </source>
</evidence>
<dbReference type="GO" id="GO:0016036">
    <property type="term" value="P:cellular response to phosphate starvation"/>
    <property type="evidence" value="ECO:0007669"/>
    <property type="project" value="TreeGrafter"/>
</dbReference>
<feature type="transmembrane region" description="Helical" evidence="11">
    <location>
        <begin position="12"/>
        <end position="29"/>
    </location>
</feature>
<dbReference type="InterPro" id="IPR004358">
    <property type="entry name" value="Sig_transdc_His_kin-like_C"/>
</dbReference>
<dbReference type="InterPro" id="IPR036890">
    <property type="entry name" value="HATPase_C_sf"/>
</dbReference>
<keyword evidence="8 11" id="KW-1133">Transmembrane helix</keyword>
<keyword evidence="4" id="KW-1003">Cell membrane</keyword>
<keyword evidence="9" id="KW-0902">Two-component regulatory system</keyword>
<dbReference type="PRINTS" id="PR00344">
    <property type="entry name" value="BCTRLSENSOR"/>
</dbReference>